<evidence type="ECO:0000313" key="3">
    <source>
        <dbReference type="Proteomes" id="UP001589773"/>
    </source>
</evidence>
<protein>
    <submittedName>
        <fullName evidence="2">Uncharacterized protein</fullName>
    </submittedName>
</protein>
<name>A0ABV6FG15_9BURK</name>
<keyword evidence="1" id="KW-0812">Transmembrane</keyword>
<organism evidence="2 3">
    <name type="scientific">Massilia consociata</name>
    <dbReference type="NCBI Taxonomy" id="760117"/>
    <lineage>
        <taxon>Bacteria</taxon>
        <taxon>Pseudomonadati</taxon>
        <taxon>Pseudomonadota</taxon>
        <taxon>Betaproteobacteria</taxon>
        <taxon>Burkholderiales</taxon>
        <taxon>Oxalobacteraceae</taxon>
        <taxon>Telluria group</taxon>
        <taxon>Massilia</taxon>
    </lineage>
</organism>
<dbReference type="RefSeq" id="WP_379679232.1">
    <property type="nucleotide sequence ID" value="NZ_JBHLWP010000011.1"/>
</dbReference>
<dbReference type="Proteomes" id="UP001589773">
    <property type="component" value="Unassembled WGS sequence"/>
</dbReference>
<evidence type="ECO:0000256" key="1">
    <source>
        <dbReference type="SAM" id="Phobius"/>
    </source>
</evidence>
<keyword evidence="3" id="KW-1185">Reference proteome</keyword>
<reference evidence="2 3" key="1">
    <citation type="submission" date="2024-09" db="EMBL/GenBank/DDBJ databases">
        <authorList>
            <person name="Sun Q."/>
            <person name="Mori K."/>
        </authorList>
    </citation>
    <scope>NUCLEOTIDE SEQUENCE [LARGE SCALE GENOMIC DNA]</scope>
    <source>
        <strain evidence="2 3">CCM 7792</strain>
    </source>
</reference>
<proteinExistence type="predicted"/>
<dbReference type="EMBL" id="JBHLWP010000011">
    <property type="protein sequence ID" value="MFC0252468.1"/>
    <property type="molecule type" value="Genomic_DNA"/>
</dbReference>
<accession>A0ABV6FG15</accession>
<comment type="caution">
    <text evidence="2">The sequence shown here is derived from an EMBL/GenBank/DDBJ whole genome shotgun (WGS) entry which is preliminary data.</text>
</comment>
<evidence type="ECO:0000313" key="2">
    <source>
        <dbReference type="EMBL" id="MFC0252468.1"/>
    </source>
</evidence>
<gene>
    <name evidence="2" type="ORF">ACFFJK_11270</name>
</gene>
<keyword evidence="1" id="KW-1133">Transmembrane helix</keyword>
<keyword evidence="1" id="KW-0472">Membrane</keyword>
<feature type="transmembrane region" description="Helical" evidence="1">
    <location>
        <begin position="114"/>
        <end position="132"/>
    </location>
</feature>
<sequence>MTGTCAALDDTVDLLPRGLAMIAAGQRAAVLAHPRWTDIAQEPNPALQLAWMVRQGLLTYDELDDLHTFEQEPSDNDRIIEEAFAELGRLNTAACGRVSAPGHANAGREANRRLALSLAGAIAATWYLVTHWPG</sequence>